<evidence type="ECO:0000313" key="2">
    <source>
        <dbReference type="EMBL" id="CAB4739940.1"/>
    </source>
</evidence>
<proteinExistence type="predicted"/>
<protein>
    <submittedName>
        <fullName evidence="3">Unannotated protein</fullName>
    </submittedName>
</protein>
<name>A0A6J7T929_9ZZZZ</name>
<dbReference type="InterPro" id="IPR001365">
    <property type="entry name" value="A_deaminase_dom"/>
</dbReference>
<dbReference type="EMBL" id="CAFBQG010000092">
    <property type="protein sequence ID" value="CAB5049701.1"/>
    <property type="molecule type" value="Genomic_DNA"/>
</dbReference>
<evidence type="ECO:0000259" key="1">
    <source>
        <dbReference type="Pfam" id="PF00962"/>
    </source>
</evidence>
<dbReference type="Pfam" id="PF00962">
    <property type="entry name" value="A_deaminase"/>
    <property type="match status" value="1"/>
</dbReference>
<dbReference type="Gene3D" id="3.20.20.140">
    <property type="entry name" value="Metal-dependent hydrolases"/>
    <property type="match status" value="1"/>
</dbReference>
<organism evidence="3">
    <name type="scientific">freshwater metagenome</name>
    <dbReference type="NCBI Taxonomy" id="449393"/>
    <lineage>
        <taxon>unclassified sequences</taxon>
        <taxon>metagenomes</taxon>
        <taxon>ecological metagenomes</taxon>
    </lineage>
</organism>
<evidence type="ECO:0000313" key="3">
    <source>
        <dbReference type="EMBL" id="CAB5049701.1"/>
    </source>
</evidence>
<dbReference type="AlphaFoldDB" id="A0A6J7T929"/>
<dbReference type="SUPFAM" id="SSF51556">
    <property type="entry name" value="Metallo-dependent hydrolases"/>
    <property type="match status" value="1"/>
</dbReference>
<reference evidence="3" key="1">
    <citation type="submission" date="2020-05" db="EMBL/GenBank/DDBJ databases">
        <authorList>
            <person name="Chiriac C."/>
            <person name="Salcher M."/>
            <person name="Ghai R."/>
            <person name="Kavagutti S V."/>
        </authorList>
    </citation>
    <scope>NUCLEOTIDE SEQUENCE</scope>
</reference>
<dbReference type="EMBL" id="CAEZZD010000006">
    <property type="protein sequence ID" value="CAB4739940.1"/>
    <property type="molecule type" value="Genomic_DNA"/>
</dbReference>
<sequence length="63" mass="7203">MSNTSMSAEMTSLVEAFDYTLRDLEWLTVNGMKSSFLPFDERLDIINQIVKPGYARLREQVGS</sequence>
<dbReference type="InterPro" id="IPR032466">
    <property type="entry name" value="Metal_Hydrolase"/>
</dbReference>
<accession>A0A6J7T929</accession>
<dbReference type="GO" id="GO:0019239">
    <property type="term" value="F:deaminase activity"/>
    <property type="evidence" value="ECO:0007669"/>
    <property type="project" value="InterPro"/>
</dbReference>
<feature type="domain" description="Adenosine deaminase" evidence="1">
    <location>
        <begin position="1"/>
        <end position="51"/>
    </location>
</feature>
<gene>
    <name evidence="2" type="ORF">UFOPK2824_00081</name>
    <name evidence="3" type="ORF">UFOPK4301_00815</name>
</gene>